<keyword evidence="2" id="KW-1185">Reference proteome</keyword>
<gene>
    <name evidence="1" type="ORF">PCOR1329_LOCUS62570</name>
</gene>
<reference evidence="1" key="1">
    <citation type="submission" date="2023-10" db="EMBL/GenBank/DDBJ databases">
        <authorList>
            <person name="Chen Y."/>
            <person name="Shah S."/>
            <person name="Dougan E. K."/>
            <person name="Thang M."/>
            <person name="Chan C."/>
        </authorList>
    </citation>
    <scope>NUCLEOTIDE SEQUENCE [LARGE SCALE GENOMIC DNA]</scope>
</reference>
<comment type="caution">
    <text evidence="1">The sequence shown here is derived from an EMBL/GenBank/DDBJ whole genome shotgun (WGS) entry which is preliminary data.</text>
</comment>
<organism evidence="1 2">
    <name type="scientific">Prorocentrum cordatum</name>
    <dbReference type="NCBI Taxonomy" id="2364126"/>
    <lineage>
        <taxon>Eukaryota</taxon>
        <taxon>Sar</taxon>
        <taxon>Alveolata</taxon>
        <taxon>Dinophyceae</taxon>
        <taxon>Prorocentrales</taxon>
        <taxon>Prorocentraceae</taxon>
        <taxon>Prorocentrum</taxon>
    </lineage>
</organism>
<name>A0ABN9VZ70_9DINO</name>
<evidence type="ECO:0000313" key="2">
    <source>
        <dbReference type="Proteomes" id="UP001189429"/>
    </source>
</evidence>
<evidence type="ECO:0000313" key="1">
    <source>
        <dbReference type="EMBL" id="CAK0878993.1"/>
    </source>
</evidence>
<dbReference type="Proteomes" id="UP001189429">
    <property type="component" value="Unassembled WGS sequence"/>
</dbReference>
<dbReference type="EMBL" id="CAUYUJ010017910">
    <property type="protein sequence ID" value="CAK0878993.1"/>
    <property type="molecule type" value="Genomic_DNA"/>
</dbReference>
<protein>
    <submittedName>
        <fullName evidence="1">Uncharacterized protein</fullName>
    </submittedName>
</protein>
<sequence>MEIVEVAPMQRRSALTECRCVLVQRRCRKSQQDGAGDSRELPQEISWAGAGRLPLAWRAGRARGGVGGVARGVQCQAQAIRVDLRQSMFARVFLRFPSFAGLLPMVKRMSTRDDGLLSVYKVCAHNCFDQEQVHSLRPDELQPLDGQGSLNTTWDFGFGAGGSGVDLIDDFHRQVDSSLRDCDAVSLNRRLYLIHLFQHYVTSYHQDTHVPPHFTIYNQVCGYSVFHFLPLLVGLYVTHVGRAGPLELQRVLGELDRRGVGSLGTLGPDRVALITPFGSHGVWVPSVAHNPSLRPFEVSLIRAAELYARPVLDRTRQALRGGRWNHAVEPTAAEQAQARAFAAAQERICEDLGLTRSEWALLARETWEAWSQDSDEEQERCQ</sequence>
<proteinExistence type="predicted"/>
<accession>A0ABN9VZ70</accession>